<feature type="transmembrane region" description="Helical" evidence="9">
    <location>
        <begin position="494"/>
        <end position="516"/>
    </location>
</feature>
<gene>
    <name evidence="10" type="ordered locus">PCC8801_3224</name>
</gene>
<evidence type="ECO:0000313" key="10">
    <source>
        <dbReference type="EMBL" id="ACK67199.1"/>
    </source>
</evidence>
<keyword evidence="11" id="KW-1185">Reference proteome</keyword>
<dbReference type="HOGENOM" id="CLU_025558_1_1_3"/>
<keyword evidence="4 9" id="KW-0812">Transmembrane</keyword>
<comment type="similarity">
    <text evidence="2">Belongs to the V-ATPase 116 kDa subunit family.</text>
</comment>
<feature type="transmembrane region" description="Helical" evidence="9">
    <location>
        <begin position="313"/>
        <end position="342"/>
    </location>
</feature>
<dbReference type="PANTHER" id="PTHR11629:SF63">
    <property type="entry name" value="V-TYPE PROTON ATPASE SUBUNIT A"/>
    <property type="match status" value="1"/>
</dbReference>
<evidence type="ECO:0000256" key="8">
    <source>
        <dbReference type="SAM" id="Coils"/>
    </source>
</evidence>
<dbReference type="eggNOG" id="COG1269">
    <property type="taxonomic scope" value="Bacteria"/>
</dbReference>
<dbReference type="GO" id="GO:0051117">
    <property type="term" value="F:ATPase binding"/>
    <property type="evidence" value="ECO:0007669"/>
    <property type="project" value="TreeGrafter"/>
</dbReference>
<organism evidence="10 11">
    <name type="scientific">Rippkaea orientalis (strain PCC 8801 / RF-1)</name>
    <name type="common">Cyanothece sp. (strain PCC 8801)</name>
    <dbReference type="NCBI Taxonomy" id="41431"/>
    <lineage>
        <taxon>Bacteria</taxon>
        <taxon>Bacillati</taxon>
        <taxon>Cyanobacteriota</taxon>
        <taxon>Cyanophyceae</taxon>
        <taxon>Oscillatoriophycideae</taxon>
        <taxon>Chroococcales</taxon>
        <taxon>Aphanothecaceae</taxon>
        <taxon>Rippkaea</taxon>
        <taxon>Rippkaea orientalis</taxon>
    </lineage>
</organism>
<sequence>MSIVTLEKVTIFGLGVDKTKILQGLQQLGCLHLIPLQPPPKETEFGTSDRYQQAQAALFHIMDVPRRRHQVYNPTEFDLDQVIAQALENKQKRREAEDKKLILSERLETLAPWGNFTLPTLEALGGYRLWFYQVPHRQAKEIEKIDFPWQIVGDNHLSVYLVVIAKEEPPSHLLTVPRIHAGSISPKELQEQLEALEIELDDLKAEQEALSRWIFLLSQKLARAEDQVALEKARQQAKEEDGIFRVQGWIPKRSLKQLDAFAEQQGLAYLAEPPKPTEKPPTLMENAPLFREGQELVTFYETPGYRTWDPSSVVFFSFALFFAIILSDAGYALVLAVLLGIYWRSMGQTEGGKYFRSLCVAGLTLGVIYGVLVGSYFGVEPPKDSLLAYLKRLNLNDYNGMMRFSIAIGCLHLAFANGVIAVNGVGFAEKAKPLGFIAVIFGGFALYQGLSHLGLGLLCGGFLVIFLGGVVGSEKVFPWGIIDGFSALIKGSQLFGDIMSYLRLFALGLASGSLALTFNQLAQQVHQTMPGTGLDIFLSLLILLLGHTINLLLAIMSGFVHGLRLNFIEFFNWGLTEEGYPFQAFSKKENHS</sequence>
<dbReference type="PANTHER" id="PTHR11629">
    <property type="entry name" value="VACUOLAR PROTON ATPASES"/>
    <property type="match status" value="1"/>
</dbReference>
<dbReference type="STRING" id="41431.PCC8801_3224"/>
<keyword evidence="3" id="KW-0813">Transport</keyword>
<name>B7JY97_RIPO1</name>
<evidence type="ECO:0000256" key="5">
    <source>
        <dbReference type="ARBA" id="ARBA00022989"/>
    </source>
</evidence>
<dbReference type="AlphaFoldDB" id="B7JY97"/>
<evidence type="ECO:0000256" key="7">
    <source>
        <dbReference type="ARBA" id="ARBA00023136"/>
    </source>
</evidence>
<keyword evidence="7 9" id="KW-0472">Membrane</keyword>
<evidence type="ECO:0000256" key="4">
    <source>
        <dbReference type="ARBA" id="ARBA00022692"/>
    </source>
</evidence>
<dbReference type="GO" id="GO:0016471">
    <property type="term" value="C:vacuolar proton-transporting V-type ATPase complex"/>
    <property type="evidence" value="ECO:0007669"/>
    <property type="project" value="TreeGrafter"/>
</dbReference>
<reference evidence="11" key="1">
    <citation type="journal article" date="2011" name="MBio">
        <title>Novel metabolic attributes of the genus Cyanothece, comprising a group of unicellular nitrogen-fixing Cyanobacteria.</title>
        <authorList>
            <person name="Bandyopadhyay A."/>
            <person name="Elvitigala T."/>
            <person name="Welsh E."/>
            <person name="Stockel J."/>
            <person name="Liberton M."/>
            <person name="Min H."/>
            <person name="Sherman L.A."/>
            <person name="Pakrasi H.B."/>
        </authorList>
    </citation>
    <scope>NUCLEOTIDE SEQUENCE [LARGE SCALE GENOMIC DNA]</scope>
    <source>
        <strain evidence="11">PCC 8801</strain>
    </source>
</reference>
<feature type="transmembrane region" description="Helical" evidence="9">
    <location>
        <begin position="453"/>
        <end position="473"/>
    </location>
</feature>
<evidence type="ECO:0000256" key="9">
    <source>
        <dbReference type="SAM" id="Phobius"/>
    </source>
</evidence>
<dbReference type="EMBL" id="CP001287">
    <property type="protein sequence ID" value="ACK67199.1"/>
    <property type="molecule type" value="Genomic_DNA"/>
</dbReference>
<dbReference type="GO" id="GO:0046961">
    <property type="term" value="F:proton-transporting ATPase activity, rotational mechanism"/>
    <property type="evidence" value="ECO:0007669"/>
    <property type="project" value="InterPro"/>
</dbReference>
<feature type="transmembrane region" description="Helical" evidence="9">
    <location>
        <begin position="398"/>
        <end position="419"/>
    </location>
</feature>
<dbReference type="Proteomes" id="UP000008204">
    <property type="component" value="Chromosome"/>
</dbReference>
<dbReference type="KEGG" id="cyp:PCC8801_3224"/>
<feature type="transmembrane region" description="Helical" evidence="9">
    <location>
        <begin position="431"/>
        <end position="447"/>
    </location>
</feature>
<keyword evidence="6" id="KW-0406">Ion transport</keyword>
<accession>B7JY97</accession>
<dbReference type="OrthoDB" id="9803814at2"/>
<protein>
    <submittedName>
        <fullName evidence="10">V-type ATPase 116 kDa subunit</fullName>
    </submittedName>
</protein>
<evidence type="ECO:0000313" key="11">
    <source>
        <dbReference type="Proteomes" id="UP000008204"/>
    </source>
</evidence>
<evidence type="ECO:0000256" key="2">
    <source>
        <dbReference type="ARBA" id="ARBA00009904"/>
    </source>
</evidence>
<feature type="transmembrane region" description="Helical" evidence="9">
    <location>
        <begin position="536"/>
        <end position="560"/>
    </location>
</feature>
<feature type="transmembrane region" description="Helical" evidence="9">
    <location>
        <begin position="354"/>
        <end position="378"/>
    </location>
</feature>
<feature type="coiled-coil region" evidence="8">
    <location>
        <begin position="186"/>
        <end position="241"/>
    </location>
</feature>
<dbReference type="RefSeq" id="WP_012596460.1">
    <property type="nucleotide sequence ID" value="NC_011726.1"/>
</dbReference>
<dbReference type="InterPro" id="IPR002490">
    <property type="entry name" value="V-ATPase_116kDa_su"/>
</dbReference>
<keyword evidence="5 9" id="KW-1133">Transmembrane helix</keyword>
<dbReference type="Pfam" id="PF01496">
    <property type="entry name" value="V_ATPase_I"/>
    <property type="match status" value="1"/>
</dbReference>
<evidence type="ECO:0000256" key="3">
    <source>
        <dbReference type="ARBA" id="ARBA00022448"/>
    </source>
</evidence>
<comment type="subcellular location">
    <subcellularLocation>
        <location evidence="1">Membrane</location>
        <topology evidence="1">Multi-pass membrane protein</topology>
    </subcellularLocation>
</comment>
<dbReference type="GO" id="GO:0033179">
    <property type="term" value="C:proton-transporting V-type ATPase, V0 domain"/>
    <property type="evidence" value="ECO:0007669"/>
    <property type="project" value="InterPro"/>
</dbReference>
<proteinExistence type="inferred from homology"/>
<evidence type="ECO:0000256" key="6">
    <source>
        <dbReference type="ARBA" id="ARBA00023065"/>
    </source>
</evidence>
<evidence type="ECO:0000256" key="1">
    <source>
        <dbReference type="ARBA" id="ARBA00004141"/>
    </source>
</evidence>
<keyword evidence="8" id="KW-0175">Coiled coil</keyword>
<dbReference type="GO" id="GO:0007035">
    <property type="term" value="P:vacuolar acidification"/>
    <property type="evidence" value="ECO:0007669"/>
    <property type="project" value="TreeGrafter"/>
</dbReference>